<gene>
    <name evidence="2" type="ORF">OHV25_34965</name>
</gene>
<feature type="region of interest" description="Disordered" evidence="1">
    <location>
        <begin position="581"/>
        <end position="600"/>
    </location>
</feature>
<feature type="compositionally biased region" description="Pro residues" evidence="1">
    <location>
        <begin position="1"/>
        <end position="17"/>
    </location>
</feature>
<name>A0AAU2HBW5_9ACTN</name>
<feature type="compositionally biased region" description="Basic and acidic residues" evidence="1">
    <location>
        <begin position="581"/>
        <end position="595"/>
    </location>
</feature>
<evidence type="ECO:0000256" key="1">
    <source>
        <dbReference type="SAM" id="MobiDB-lite"/>
    </source>
</evidence>
<reference evidence="2" key="1">
    <citation type="submission" date="2022-10" db="EMBL/GenBank/DDBJ databases">
        <title>The complete genomes of actinobacterial strains from the NBC collection.</title>
        <authorList>
            <person name="Joergensen T.S."/>
            <person name="Alvarez Arevalo M."/>
            <person name="Sterndorff E.B."/>
            <person name="Faurdal D."/>
            <person name="Vuksanovic O."/>
            <person name="Mourched A.-S."/>
            <person name="Charusanti P."/>
            <person name="Shaw S."/>
            <person name="Blin K."/>
            <person name="Weber T."/>
        </authorList>
    </citation>
    <scope>NUCLEOTIDE SEQUENCE</scope>
    <source>
        <strain evidence="2">NBC_00060</strain>
    </source>
</reference>
<dbReference type="EMBL" id="CP108253">
    <property type="protein sequence ID" value="WTU44416.1"/>
    <property type="molecule type" value="Genomic_DNA"/>
</dbReference>
<feature type="region of interest" description="Disordered" evidence="1">
    <location>
        <begin position="1"/>
        <end position="21"/>
    </location>
</feature>
<dbReference type="InterPro" id="IPR036737">
    <property type="entry name" value="OmpA-like_sf"/>
</dbReference>
<dbReference type="Gene3D" id="3.30.1330.60">
    <property type="entry name" value="OmpA-like domain"/>
    <property type="match status" value="1"/>
</dbReference>
<organism evidence="2">
    <name type="scientific">Streptomyces sp. NBC_00060</name>
    <dbReference type="NCBI Taxonomy" id="2975636"/>
    <lineage>
        <taxon>Bacteria</taxon>
        <taxon>Bacillati</taxon>
        <taxon>Actinomycetota</taxon>
        <taxon>Actinomycetes</taxon>
        <taxon>Kitasatosporales</taxon>
        <taxon>Streptomycetaceae</taxon>
        <taxon>Streptomyces</taxon>
    </lineage>
</organism>
<proteinExistence type="predicted"/>
<evidence type="ECO:0008006" key="3">
    <source>
        <dbReference type="Google" id="ProtNLM"/>
    </source>
</evidence>
<protein>
    <recommendedName>
        <fullName evidence="3">OmpA-like domain-containing protein</fullName>
    </recommendedName>
</protein>
<accession>A0AAU2HBW5</accession>
<dbReference type="AlphaFoldDB" id="A0AAU2HBW5"/>
<evidence type="ECO:0000313" key="2">
    <source>
        <dbReference type="EMBL" id="WTU44416.1"/>
    </source>
</evidence>
<sequence length="768" mass="83607">MPTPERPLIEPPASPAKPRPHLVGRATAIVPPKAAPVPQNRRFQPDLSGMWEADGSGENTNSPLMVQINQAGAALAIWFSRPPKDLDGVDGLKIKDDTGGERTADHDWVHGVARGFLVDKMNGNRADKGAPIPLTWFVAEGGNVPPDPLRPAATDLFNPLDPWLSEGTPPLVRGFKGKGFLSYPKRTPEVLLLSFAEDGRPTLRLRRTSPVVRWPRRVISRLPEPLRTQVLIDQTRPVPESLRTRLIALFASAQTGFARLIKTWVHKKDDKIERTRIRVALARMLEFSLGEPWRTRMYGLMALYGNFATLDIDGELKTYYQWLNDVLDDEVRNSSAGGYPTGWGTGRVQEAIRGLGVGGEAAFLYRLTFQDIGASAPLVGIQAGAYAAVVKIDKFRLVFKRNKDGGRVYDKNGQPVTEDPVPVPWAGNHPVFAVFARVAGGLAADVGLKSLTFKSVAGKPGLGVADLGKLDFRSELDLSDSADFAGARIVIASTTVAKAKLGNLAQGNLSDSALWQLYLPGHGWMHAITEADHFSGPKFAFNWGALLTPGWWKAWLPTSAEVTVLRVSLCVGVLFSPAALSDKKPPPDRRSDPDTVHTPLAGQASAMFPYDSWNLDAEEPGSETNGRMRFERDLAEVRAVVEAYGPAPVLLAFTSPEGTEPHNDVLSENRAVAVGQAIVDALGPHIARDGFVVSAHGEYPARAQGDLTIHGIPVTGGGLPDPEKYPTRDDFYRSADGPTAKEWPRWRRVDLFVEGTLVTRVLGRDSTP</sequence>
<dbReference type="SUPFAM" id="SSF103088">
    <property type="entry name" value="OmpA-like"/>
    <property type="match status" value="1"/>
</dbReference>